<feature type="compositionally biased region" description="Basic residues" evidence="1">
    <location>
        <begin position="118"/>
        <end position="127"/>
    </location>
</feature>
<dbReference type="EMBL" id="JAJSOF020000019">
    <property type="protein sequence ID" value="KAJ4438887.1"/>
    <property type="molecule type" value="Genomic_DNA"/>
</dbReference>
<feature type="compositionally biased region" description="Basic and acidic residues" evidence="1">
    <location>
        <begin position="199"/>
        <end position="209"/>
    </location>
</feature>
<evidence type="ECO:0000313" key="3">
    <source>
        <dbReference type="Proteomes" id="UP001148838"/>
    </source>
</evidence>
<name>A0ABQ8SZ02_PERAM</name>
<protein>
    <submittedName>
        <fullName evidence="2">Uncharacterized protein</fullName>
    </submittedName>
</protein>
<sequence length="538" mass="60913">MDGRSRIFALNIYNGDRVQQAVPVWHDSECADINDFIIIDMDEAIEDVEDMHDEVAEGSVVQEDQDTTEHEVHRSTSTSVTAGEVDDEKGKPEKRPTDTDNQDENNLEDLSKKSTSATKKKLKKKDVKQKELETNVGTSKNKDEKKKKAAGKKTKAQQNEKTTEEVTEGLAYLVADKGKDGKHKRKRKIEDEPDQHLGVGKEKASEDLKPATIIDDQVQDEKSENKKKLKGVEVSSETDEILDRSGEEGIESLKPPSTTDVEVKDAEGKRKEAKEKAINEDEKKKLKLTSKVDFREIEMESSEGTEKRERDKLLKDLLPPTLSKQLSKVLSSKSSSTVATDVKLVKGTSKKDLRLTSSSATVAREKKRVRRREKDSTIDIVEDPETEYHEGLITLTISPQTQKEIGCVIGEQVTTENPWIEVGKELILQNLDVYDTMSDFISVKKEINALTLDDLMIGYESANDNPNQFSVCVTVLANSYIRNFLDSAKAERQTRVQEAQVRQCRKWVSLGSEKEIEDFQPKYTRPCTKLKRKPRWKR</sequence>
<gene>
    <name evidence="2" type="ORF">ANN_14841</name>
</gene>
<proteinExistence type="predicted"/>
<keyword evidence="3" id="KW-1185">Reference proteome</keyword>
<reference evidence="2 3" key="1">
    <citation type="journal article" date="2022" name="Allergy">
        <title>Genome assembly and annotation of Periplaneta americana reveal a comprehensive cockroach allergen profile.</title>
        <authorList>
            <person name="Wang L."/>
            <person name="Xiong Q."/>
            <person name="Saelim N."/>
            <person name="Wang L."/>
            <person name="Nong W."/>
            <person name="Wan A.T."/>
            <person name="Shi M."/>
            <person name="Liu X."/>
            <person name="Cao Q."/>
            <person name="Hui J.H.L."/>
            <person name="Sookrung N."/>
            <person name="Leung T.F."/>
            <person name="Tungtrongchitr A."/>
            <person name="Tsui S.K.W."/>
        </authorList>
    </citation>
    <scope>NUCLEOTIDE SEQUENCE [LARGE SCALE GENOMIC DNA]</scope>
    <source>
        <strain evidence="2">PWHHKU_190912</strain>
    </source>
</reference>
<evidence type="ECO:0000313" key="2">
    <source>
        <dbReference type="EMBL" id="KAJ4438887.1"/>
    </source>
</evidence>
<feature type="compositionally biased region" description="Basic and acidic residues" evidence="1">
    <location>
        <begin position="88"/>
        <end position="98"/>
    </location>
</feature>
<dbReference type="Proteomes" id="UP001148838">
    <property type="component" value="Unassembled WGS sequence"/>
</dbReference>
<feature type="compositionally biased region" description="Basic and acidic residues" evidence="1">
    <location>
        <begin position="261"/>
        <end position="282"/>
    </location>
</feature>
<feature type="region of interest" description="Disordered" evidence="1">
    <location>
        <begin position="60"/>
        <end position="282"/>
    </location>
</feature>
<evidence type="ECO:0000256" key="1">
    <source>
        <dbReference type="SAM" id="MobiDB-lite"/>
    </source>
</evidence>
<organism evidence="2 3">
    <name type="scientific">Periplaneta americana</name>
    <name type="common">American cockroach</name>
    <name type="synonym">Blatta americana</name>
    <dbReference type="NCBI Taxonomy" id="6978"/>
    <lineage>
        <taxon>Eukaryota</taxon>
        <taxon>Metazoa</taxon>
        <taxon>Ecdysozoa</taxon>
        <taxon>Arthropoda</taxon>
        <taxon>Hexapoda</taxon>
        <taxon>Insecta</taxon>
        <taxon>Pterygota</taxon>
        <taxon>Neoptera</taxon>
        <taxon>Polyneoptera</taxon>
        <taxon>Dictyoptera</taxon>
        <taxon>Blattodea</taxon>
        <taxon>Blattoidea</taxon>
        <taxon>Blattidae</taxon>
        <taxon>Blattinae</taxon>
        <taxon>Periplaneta</taxon>
    </lineage>
</organism>
<comment type="caution">
    <text evidence="2">The sequence shown here is derived from an EMBL/GenBank/DDBJ whole genome shotgun (WGS) entry which is preliminary data.</text>
</comment>
<accession>A0ABQ8SZ02</accession>